<gene>
    <name evidence="1" type="ORF">QAD02_017478</name>
</gene>
<dbReference type="EMBL" id="CM056741">
    <property type="protein sequence ID" value="KAJ8681686.1"/>
    <property type="molecule type" value="Genomic_DNA"/>
</dbReference>
<name>A0ACC2PFT7_9HYME</name>
<organism evidence="1 2">
    <name type="scientific">Eretmocerus hayati</name>
    <dbReference type="NCBI Taxonomy" id="131215"/>
    <lineage>
        <taxon>Eukaryota</taxon>
        <taxon>Metazoa</taxon>
        <taxon>Ecdysozoa</taxon>
        <taxon>Arthropoda</taxon>
        <taxon>Hexapoda</taxon>
        <taxon>Insecta</taxon>
        <taxon>Pterygota</taxon>
        <taxon>Neoptera</taxon>
        <taxon>Endopterygota</taxon>
        <taxon>Hymenoptera</taxon>
        <taxon>Apocrita</taxon>
        <taxon>Proctotrupomorpha</taxon>
        <taxon>Chalcidoidea</taxon>
        <taxon>Aphelinidae</taxon>
        <taxon>Aphelininae</taxon>
        <taxon>Eretmocerus</taxon>
    </lineage>
</organism>
<evidence type="ECO:0000313" key="2">
    <source>
        <dbReference type="Proteomes" id="UP001239111"/>
    </source>
</evidence>
<evidence type="ECO:0000313" key="1">
    <source>
        <dbReference type="EMBL" id="KAJ8681686.1"/>
    </source>
</evidence>
<dbReference type="Proteomes" id="UP001239111">
    <property type="component" value="Chromosome 1"/>
</dbReference>
<accession>A0ACC2PFT7</accession>
<reference evidence="1" key="1">
    <citation type="submission" date="2023-04" db="EMBL/GenBank/DDBJ databases">
        <title>A chromosome-level genome assembly of the parasitoid wasp Eretmocerus hayati.</title>
        <authorList>
            <person name="Zhong Y."/>
            <person name="Liu S."/>
            <person name="Liu Y."/>
        </authorList>
    </citation>
    <scope>NUCLEOTIDE SEQUENCE</scope>
    <source>
        <strain evidence="1">ZJU_SS_LIU_2023</strain>
    </source>
</reference>
<proteinExistence type="predicted"/>
<sequence>MVSADWMRVLTFAIVVAAGVQALPTGTATDEQPKTTEQTTKPKVKRSQESLMFGNQQPSRRFKSENSDAAIDNPPPAEKRTLSNSGLEDESSSKTEAEKEQQQQRQQQKQQEWQQWKEQKELMRQQQLQLEKQGESQPLALPNQVLPIQHDKSFDSLAAYYQDPRYKRESELDPEDFLALLSLYEAERKNQGNWKNYGSDDYEPIDDESNMIGYDDEDPRGTGQWLSSGYPGPLTQQQQQRYDLSSELAGLGRIQAARQNVGGYYEYMPAQSYDGLVQYDQPQYVAATGQMQQPSYAQQQQQQRAYYSPEKRFMVSRKRSQNYDSYGSRNGLVLNSRGYPSYQHRLFY</sequence>
<keyword evidence="2" id="KW-1185">Reference proteome</keyword>
<protein>
    <submittedName>
        <fullName evidence="1">Uncharacterized protein</fullName>
    </submittedName>
</protein>
<comment type="caution">
    <text evidence="1">The sequence shown here is derived from an EMBL/GenBank/DDBJ whole genome shotgun (WGS) entry which is preliminary data.</text>
</comment>